<dbReference type="Pfam" id="PF20174">
    <property type="entry name" value="DUF6540"/>
    <property type="match status" value="1"/>
</dbReference>
<organism evidence="1 2">
    <name type="scientific">Phyllosticta capitalensis</name>
    <dbReference type="NCBI Taxonomy" id="121624"/>
    <lineage>
        <taxon>Eukaryota</taxon>
        <taxon>Fungi</taxon>
        <taxon>Dikarya</taxon>
        <taxon>Ascomycota</taxon>
        <taxon>Pezizomycotina</taxon>
        <taxon>Dothideomycetes</taxon>
        <taxon>Dothideomycetes incertae sedis</taxon>
        <taxon>Botryosphaeriales</taxon>
        <taxon>Phyllostictaceae</taxon>
        <taxon>Phyllosticta</taxon>
    </lineage>
</organism>
<evidence type="ECO:0000313" key="2">
    <source>
        <dbReference type="Proteomes" id="UP001492380"/>
    </source>
</evidence>
<dbReference type="InterPro" id="IPR046670">
    <property type="entry name" value="DUF6540"/>
</dbReference>
<protein>
    <submittedName>
        <fullName evidence="1">Uncharacterized protein</fullName>
    </submittedName>
</protein>
<dbReference type="Proteomes" id="UP001492380">
    <property type="component" value="Unassembled WGS sequence"/>
</dbReference>
<comment type="caution">
    <text evidence="1">The sequence shown here is derived from an EMBL/GenBank/DDBJ whole genome shotgun (WGS) entry which is preliminary data.</text>
</comment>
<accession>A0ABR1YFB0</accession>
<reference evidence="1 2" key="1">
    <citation type="submission" date="2024-04" db="EMBL/GenBank/DDBJ databases">
        <title>Phyllosticta paracitricarpa is synonymous to the EU quarantine fungus P. citricarpa based on phylogenomic analyses.</title>
        <authorList>
            <consortium name="Lawrence Berkeley National Laboratory"/>
            <person name="Van Ingen-Buijs V.A."/>
            <person name="Van Westerhoven A.C."/>
            <person name="Haridas S."/>
            <person name="Skiadas P."/>
            <person name="Martin F."/>
            <person name="Groenewald J.Z."/>
            <person name="Crous P.W."/>
            <person name="Seidl M.F."/>
        </authorList>
    </citation>
    <scope>NUCLEOTIDE SEQUENCE [LARGE SCALE GENOMIC DNA]</scope>
    <source>
        <strain evidence="1 2">CBS 123374</strain>
    </source>
</reference>
<sequence length="145" mass="16165">MATATSIDVRVAVFRGEPIDQAQWRHTALSFSFGDQSPPIVIHAVGSPHAFTLEVKQNCRPESEVKFAQAIQVGQLRGPMTNAELVFFMSQTPINNLDREFNCQVWVEQALARLKAANHLTGEQYERGVDGMTTVLMEATDEEMD</sequence>
<evidence type="ECO:0000313" key="1">
    <source>
        <dbReference type="EMBL" id="KAK8227647.1"/>
    </source>
</evidence>
<keyword evidence="2" id="KW-1185">Reference proteome</keyword>
<name>A0ABR1YFB0_9PEZI</name>
<proteinExistence type="predicted"/>
<dbReference type="EMBL" id="JBBWRZ010000010">
    <property type="protein sequence ID" value="KAK8227647.1"/>
    <property type="molecule type" value="Genomic_DNA"/>
</dbReference>
<gene>
    <name evidence="1" type="ORF">HDK90DRAFT_514147</name>
</gene>